<name>A0ACC1IST8_9FUNG</name>
<evidence type="ECO:0000313" key="2">
    <source>
        <dbReference type="Proteomes" id="UP001150581"/>
    </source>
</evidence>
<evidence type="ECO:0000313" key="1">
    <source>
        <dbReference type="EMBL" id="KAJ1900253.1"/>
    </source>
</evidence>
<proteinExistence type="predicted"/>
<keyword evidence="2" id="KW-1185">Reference proteome</keyword>
<organism evidence="1 2">
    <name type="scientific">Kickxella alabastrina</name>
    <dbReference type="NCBI Taxonomy" id="61397"/>
    <lineage>
        <taxon>Eukaryota</taxon>
        <taxon>Fungi</taxon>
        <taxon>Fungi incertae sedis</taxon>
        <taxon>Zoopagomycota</taxon>
        <taxon>Kickxellomycotina</taxon>
        <taxon>Kickxellomycetes</taxon>
        <taxon>Kickxellales</taxon>
        <taxon>Kickxellaceae</taxon>
        <taxon>Kickxella</taxon>
    </lineage>
</organism>
<dbReference type="EMBL" id="JANBPG010000092">
    <property type="protein sequence ID" value="KAJ1900253.1"/>
    <property type="molecule type" value="Genomic_DNA"/>
</dbReference>
<sequence>MSELKRYLSRPHPSIIELAAPLTVGYKQRVTMVAEAIHWAMEWLGSGSNHMLAGNLVILEELINTDSVHNNSSSMSKVTRSSISYVSCLIQRLHQCTKGEQGCPESCEVLIPPAAADVKPKYIQANSPIDMVIKSALITIAIAVADSSKAMLDDSSNSVEDDDNVYISEWYAGLFATTEVRQDSSLGDVNNADSFVWMYLFGSNFVLVFNTMNICTKAGCGKVIKLFVNLLFTEDHWVGFDPTIKHLHDLDCWEIIVSGTAAMDSTASMGNSSGNDGPSGSSGRTFYSNHMVVKVANGSIDKDVHDEVTHLCKITQTLEHYPRLVGTYLVLITGNQIELQSCSDNTFTVDMMHSVLGDLYDDVGVSQKIQKLPLQAHKCIAMSSIGLPLNDLKTIKELIIDCADTMCTHHAIANVGHRFP</sequence>
<protein>
    <submittedName>
        <fullName evidence="1">Uncharacterized protein</fullName>
    </submittedName>
</protein>
<accession>A0ACC1IST8</accession>
<comment type="caution">
    <text evidence="1">The sequence shown here is derived from an EMBL/GenBank/DDBJ whole genome shotgun (WGS) entry which is preliminary data.</text>
</comment>
<dbReference type="Proteomes" id="UP001150581">
    <property type="component" value="Unassembled WGS sequence"/>
</dbReference>
<gene>
    <name evidence="1" type="ORF">LPJ66_001592</name>
</gene>
<reference evidence="1" key="1">
    <citation type="submission" date="2022-07" db="EMBL/GenBank/DDBJ databases">
        <title>Phylogenomic reconstructions and comparative analyses of Kickxellomycotina fungi.</title>
        <authorList>
            <person name="Reynolds N.K."/>
            <person name="Stajich J.E."/>
            <person name="Barry K."/>
            <person name="Grigoriev I.V."/>
            <person name="Crous P."/>
            <person name="Smith M.E."/>
        </authorList>
    </citation>
    <scope>NUCLEOTIDE SEQUENCE</scope>
    <source>
        <strain evidence="1">Benny 63K</strain>
    </source>
</reference>